<dbReference type="EMBL" id="JAOYFB010000037">
    <property type="protein sequence ID" value="KAK4024667.1"/>
    <property type="molecule type" value="Genomic_DNA"/>
</dbReference>
<reference evidence="1 2" key="1">
    <citation type="journal article" date="2023" name="Nucleic Acids Res.">
        <title>The hologenome of Daphnia magna reveals possible DNA methylation and microbiome-mediated evolution of the host genome.</title>
        <authorList>
            <person name="Chaturvedi A."/>
            <person name="Li X."/>
            <person name="Dhandapani V."/>
            <person name="Marshall H."/>
            <person name="Kissane S."/>
            <person name="Cuenca-Cambronero M."/>
            <person name="Asole G."/>
            <person name="Calvet F."/>
            <person name="Ruiz-Romero M."/>
            <person name="Marangio P."/>
            <person name="Guigo R."/>
            <person name="Rago D."/>
            <person name="Mirbahai L."/>
            <person name="Eastwood N."/>
            <person name="Colbourne J.K."/>
            <person name="Zhou J."/>
            <person name="Mallon E."/>
            <person name="Orsini L."/>
        </authorList>
    </citation>
    <scope>NUCLEOTIDE SEQUENCE [LARGE SCALE GENOMIC DNA]</scope>
    <source>
        <strain evidence="1">LRV0_1</strain>
    </source>
</reference>
<gene>
    <name evidence="1" type="ORF">OUZ56_010089</name>
</gene>
<organism evidence="1 2">
    <name type="scientific">Daphnia magna</name>
    <dbReference type="NCBI Taxonomy" id="35525"/>
    <lineage>
        <taxon>Eukaryota</taxon>
        <taxon>Metazoa</taxon>
        <taxon>Ecdysozoa</taxon>
        <taxon>Arthropoda</taxon>
        <taxon>Crustacea</taxon>
        <taxon>Branchiopoda</taxon>
        <taxon>Diplostraca</taxon>
        <taxon>Cladocera</taxon>
        <taxon>Anomopoda</taxon>
        <taxon>Daphniidae</taxon>
        <taxon>Daphnia</taxon>
    </lineage>
</organism>
<sequence>MDTALDTATHDLCKAHTLLSSACHSLSSDTIQAMGLTDAQLNGHAVIIMNLRSRCNANCNRQQGDQQVADWLCELRDLARKCEFATYCCARCEPTRILGKLISGIYSDEVRIKLHEQGTAYRTQGQW</sequence>
<evidence type="ECO:0000313" key="2">
    <source>
        <dbReference type="Proteomes" id="UP001234178"/>
    </source>
</evidence>
<proteinExistence type="predicted"/>
<name>A0ABR0AHR5_9CRUS</name>
<evidence type="ECO:0000313" key="1">
    <source>
        <dbReference type="EMBL" id="KAK4024667.1"/>
    </source>
</evidence>
<keyword evidence="2" id="KW-1185">Reference proteome</keyword>
<dbReference type="Proteomes" id="UP001234178">
    <property type="component" value="Unassembled WGS sequence"/>
</dbReference>
<accession>A0ABR0AHR5</accession>
<protein>
    <submittedName>
        <fullName evidence="1">Uncharacterized protein</fullName>
    </submittedName>
</protein>
<comment type="caution">
    <text evidence="1">The sequence shown here is derived from an EMBL/GenBank/DDBJ whole genome shotgun (WGS) entry which is preliminary data.</text>
</comment>